<evidence type="ECO:0000313" key="2">
    <source>
        <dbReference type="EMBL" id="CAG8842970.1"/>
    </source>
</evidence>
<feature type="region of interest" description="Disordered" evidence="1">
    <location>
        <begin position="95"/>
        <end position="114"/>
    </location>
</feature>
<evidence type="ECO:0000256" key="1">
    <source>
        <dbReference type="SAM" id="MobiDB-lite"/>
    </source>
</evidence>
<protein>
    <submittedName>
        <fullName evidence="2">15317_t:CDS:1</fullName>
    </submittedName>
</protein>
<gene>
    <name evidence="2" type="ORF">GMARGA_LOCUS36280</name>
</gene>
<proteinExistence type="predicted"/>
<reference evidence="2 3" key="1">
    <citation type="submission" date="2021-06" db="EMBL/GenBank/DDBJ databases">
        <authorList>
            <person name="Kallberg Y."/>
            <person name="Tangrot J."/>
            <person name="Rosling A."/>
        </authorList>
    </citation>
    <scope>NUCLEOTIDE SEQUENCE [LARGE SCALE GENOMIC DNA]</scope>
    <source>
        <strain evidence="2 3">120-4 pot B 10/14</strain>
    </source>
</reference>
<name>A0ABN7WX84_GIGMA</name>
<keyword evidence="3" id="KW-1185">Reference proteome</keyword>
<dbReference type="EMBL" id="CAJVQB010070863">
    <property type="protein sequence ID" value="CAG8842970.1"/>
    <property type="molecule type" value="Genomic_DNA"/>
</dbReference>
<dbReference type="Proteomes" id="UP000789901">
    <property type="component" value="Unassembled WGS sequence"/>
</dbReference>
<organism evidence="2 3">
    <name type="scientific">Gigaspora margarita</name>
    <dbReference type="NCBI Taxonomy" id="4874"/>
    <lineage>
        <taxon>Eukaryota</taxon>
        <taxon>Fungi</taxon>
        <taxon>Fungi incertae sedis</taxon>
        <taxon>Mucoromycota</taxon>
        <taxon>Glomeromycotina</taxon>
        <taxon>Glomeromycetes</taxon>
        <taxon>Diversisporales</taxon>
        <taxon>Gigasporaceae</taxon>
        <taxon>Gigaspora</taxon>
    </lineage>
</organism>
<evidence type="ECO:0000313" key="3">
    <source>
        <dbReference type="Proteomes" id="UP000789901"/>
    </source>
</evidence>
<feature type="non-terminal residue" evidence="2">
    <location>
        <position position="228"/>
    </location>
</feature>
<comment type="caution">
    <text evidence="2">The sequence shown here is derived from an EMBL/GenBank/DDBJ whole genome shotgun (WGS) entry which is preliminary data.</text>
</comment>
<sequence length="228" mass="26533">MEKISANILKLLNAPDYWRKPIDDWNLTSWHEYYTCKYPKSTKHEANNSLAKDLTIIVNKHSTKSSFYQKGILMQRELRTSKTLFYYKTEDDENTVDDRAKKRPRPTEKPSISKGAKRLFPPLIVKKLADSKAKIKHLESQNAKLEDGSVEIKATQETSIINSTNYRLIAEKVIWFDLLEKDKYAPLFNLYKEHSSKAAELELLKDKIQTLHEEIKMKDQKVGISESV</sequence>
<accession>A0ABN7WX84</accession>
<feature type="compositionally biased region" description="Basic and acidic residues" evidence="1">
    <location>
        <begin position="96"/>
        <end position="108"/>
    </location>
</feature>